<dbReference type="Gene3D" id="3.20.110.10">
    <property type="entry name" value="Glycoside hydrolase 38, N terminal domain"/>
    <property type="match status" value="1"/>
</dbReference>
<dbReference type="AlphaFoldDB" id="A0AAE0E1W3"/>
<dbReference type="GO" id="GO:0004559">
    <property type="term" value="F:alpha-mannosidase activity"/>
    <property type="evidence" value="ECO:0007669"/>
    <property type="project" value="InterPro"/>
</dbReference>
<dbReference type="SUPFAM" id="SSF88713">
    <property type="entry name" value="Glycoside hydrolase/deacetylase"/>
    <property type="match status" value="1"/>
</dbReference>
<feature type="domain" description="RNase H type-1" evidence="2">
    <location>
        <begin position="243"/>
        <end position="303"/>
    </location>
</feature>
<gene>
    <name evidence="3" type="ORF">Dsin_023227</name>
</gene>
<dbReference type="GO" id="GO:0003676">
    <property type="term" value="F:nucleic acid binding"/>
    <property type="evidence" value="ECO:0007669"/>
    <property type="project" value="InterPro"/>
</dbReference>
<dbReference type="EMBL" id="JANJYJ010000007">
    <property type="protein sequence ID" value="KAK3199812.1"/>
    <property type="molecule type" value="Genomic_DNA"/>
</dbReference>
<evidence type="ECO:0000259" key="1">
    <source>
        <dbReference type="Pfam" id="PF01074"/>
    </source>
</evidence>
<dbReference type="PANTHER" id="PTHR36617:SF5">
    <property type="entry name" value="OS05G0421675 PROTEIN"/>
    <property type="match status" value="1"/>
</dbReference>
<dbReference type="InterPro" id="IPR027291">
    <property type="entry name" value="Glyco_hydro_38_N_sf"/>
</dbReference>
<dbReference type="GO" id="GO:0004523">
    <property type="term" value="F:RNA-DNA hybrid ribonuclease activity"/>
    <property type="evidence" value="ECO:0007669"/>
    <property type="project" value="InterPro"/>
</dbReference>
<sequence length="317" mass="35874">MAYVFKAGSKSAAIMKENLRAVVGNGNGINFWEIKCGETNTLKESFPRIFALAVANEGVINDFGDWKGASTKTDSAAWLPSNNGVFSVSSFCRLWNDRVGDYSIDDRFCWQGFCPPKVELLVWRLLQGRIMVKVVLNRYVLNCSGNVEDARRKFLWEEMSYLERWWRDASVSKRESFTNLVKNGQLEIVGEVAIKVVEVGELDGVVTLTNCESWEHNWTRTLHSKFVEIEGRQYSSSIHQGQVIEVVSDSLIAVTWINSDNFGSFAHVKLVYDIRDLLKVHGQMAVRFCSRSSNSYADDLAKKGSNREGDITQWGNI</sequence>
<evidence type="ECO:0000313" key="3">
    <source>
        <dbReference type="EMBL" id="KAK3199812.1"/>
    </source>
</evidence>
<protein>
    <submittedName>
        <fullName evidence="3">Uncharacterized protein</fullName>
    </submittedName>
</protein>
<keyword evidence="4" id="KW-1185">Reference proteome</keyword>
<dbReference type="CDD" id="cd06222">
    <property type="entry name" value="RNase_H_like"/>
    <property type="match status" value="1"/>
</dbReference>
<name>A0AAE0E1W3_9ROSI</name>
<organism evidence="3 4">
    <name type="scientific">Dipteronia sinensis</name>
    <dbReference type="NCBI Taxonomy" id="43782"/>
    <lineage>
        <taxon>Eukaryota</taxon>
        <taxon>Viridiplantae</taxon>
        <taxon>Streptophyta</taxon>
        <taxon>Embryophyta</taxon>
        <taxon>Tracheophyta</taxon>
        <taxon>Spermatophyta</taxon>
        <taxon>Magnoliopsida</taxon>
        <taxon>eudicotyledons</taxon>
        <taxon>Gunneridae</taxon>
        <taxon>Pentapetalae</taxon>
        <taxon>rosids</taxon>
        <taxon>malvids</taxon>
        <taxon>Sapindales</taxon>
        <taxon>Sapindaceae</taxon>
        <taxon>Hippocastanoideae</taxon>
        <taxon>Acereae</taxon>
        <taxon>Dipteronia</taxon>
    </lineage>
</organism>
<dbReference type="Pfam" id="PF01074">
    <property type="entry name" value="Glyco_hydro_38N"/>
    <property type="match status" value="1"/>
</dbReference>
<proteinExistence type="predicted"/>
<dbReference type="GO" id="GO:0006013">
    <property type="term" value="P:mannose metabolic process"/>
    <property type="evidence" value="ECO:0007669"/>
    <property type="project" value="InterPro"/>
</dbReference>
<dbReference type="InterPro" id="IPR002156">
    <property type="entry name" value="RNaseH_domain"/>
</dbReference>
<dbReference type="InterPro" id="IPR000602">
    <property type="entry name" value="Glyco_hydro_38_N"/>
</dbReference>
<evidence type="ECO:0000259" key="2">
    <source>
        <dbReference type="Pfam" id="PF13456"/>
    </source>
</evidence>
<dbReference type="Pfam" id="PF13456">
    <property type="entry name" value="RVT_3"/>
    <property type="match status" value="1"/>
</dbReference>
<dbReference type="PANTHER" id="PTHR36617">
    <property type="entry name" value="PROTEIN, PUTATIVE-RELATED"/>
    <property type="match status" value="1"/>
</dbReference>
<comment type="caution">
    <text evidence="3">The sequence shown here is derived from an EMBL/GenBank/DDBJ whole genome shotgun (WGS) entry which is preliminary data.</text>
</comment>
<evidence type="ECO:0000313" key="4">
    <source>
        <dbReference type="Proteomes" id="UP001281410"/>
    </source>
</evidence>
<dbReference type="InterPro" id="IPR044730">
    <property type="entry name" value="RNase_H-like_dom_plant"/>
</dbReference>
<dbReference type="Proteomes" id="UP001281410">
    <property type="component" value="Unassembled WGS sequence"/>
</dbReference>
<feature type="domain" description="Glycoside hydrolase family 38 N-terminal" evidence="1">
    <location>
        <begin position="147"/>
        <end position="190"/>
    </location>
</feature>
<reference evidence="3" key="1">
    <citation type="journal article" date="2023" name="Plant J.">
        <title>Genome sequences and population genomics provide insights into the demographic history, inbreeding, and mutation load of two 'living fossil' tree species of Dipteronia.</title>
        <authorList>
            <person name="Feng Y."/>
            <person name="Comes H.P."/>
            <person name="Chen J."/>
            <person name="Zhu S."/>
            <person name="Lu R."/>
            <person name="Zhang X."/>
            <person name="Li P."/>
            <person name="Qiu J."/>
            <person name="Olsen K.M."/>
            <person name="Qiu Y."/>
        </authorList>
    </citation>
    <scope>NUCLEOTIDE SEQUENCE</scope>
    <source>
        <strain evidence="3">NBL</strain>
    </source>
</reference>
<dbReference type="InterPro" id="IPR011330">
    <property type="entry name" value="Glyco_hydro/deAcase_b/a-brl"/>
</dbReference>
<accession>A0AAE0E1W3</accession>